<sequence length="264" mass="30544">MSRLEETAKLIASELLDYRRDGKGFRDSRVGGTMWIGPVRDFGVDRWRRCDVVWQRQLRRCLLELTSVICWLRELIGARELIRKCDLSTWRALWTQELICSCVLSCTLDTRDLFVLIWTPVRHILVVASWAVDLRELLELCSRAENPMSSLSRNSQLSRLNNRIQYTAICLWKFGHQFPTSPLLPPRKVTLEDLIYTSCTDPIPQPAAARTPRLHQPSAVTHVFYAYVRKATDTDFNVFVLGRDLILVCDSLANQFRTSLKICE</sequence>
<protein>
    <submittedName>
        <fullName evidence="1">Uncharacterized protein</fullName>
    </submittedName>
</protein>
<dbReference type="Proteomes" id="UP000250235">
    <property type="component" value="Unassembled WGS sequence"/>
</dbReference>
<reference evidence="1 2" key="1">
    <citation type="journal article" date="2015" name="Proc. Natl. Acad. Sci. U.S.A.">
        <title>The resurrection genome of Boea hygrometrica: A blueprint for survival of dehydration.</title>
        <authorList>
            <person name="Xiao L."/>
            <person name="Yang G."/>
            <person name="Zhang L."/>
            <person name="Yang X."/>
            <person name="Zhao S."/>
            <person name="Ji Z."/>
            <person name="Zhou Q."/>
            <person name="Hu M."/>
            <person name="Wang Y."/>
            <person name="Chen M."/>
            <person name="Xu Y."/>
            <person name="Jin H."/>
            <person name="Xiao X."/>
            <person name="Hu G."/>
            <person name="Bao F."/>
            <person name="Hu Y."/>
            <person name="Wan P."/>
            <person name="Li L."/>
            <person name="Deng X."/>
            <person name="Kuang T."/>
            <person name="Xiang C."/>
            <person name="Zhu J.K."/>
            <person name="Oliver M.J."/>
            <person name="He Y."/>
        </authorList>
    </citation>
    <scope>NUCLEOTIDE SEQUENCE [LARGE SCALE GENOMIC DNA]</scope>
    <source>
        <strain evidence="2">cv. XS01</strain>
    </source>
</reference>
<organism evidence="1 2">
    <name type="scientific">Dorcoceras hygrometricum</name>
    <dbReference type="NCBI Taxonomy" id="472368"/>
    <lineage>
        <taxon>Eukaryota</taxon>
        <taxon>Viridiplantae</taxon>
        <taxon>Streptophyta</taxon>
        <taxon>Embryophyta</taxon>
        <taxon>Tracheophyta</taxon>
        <taxon>Spermatophyta</taxon>
        <taxon>Magnoliopsida</taxon>
        <taxon>eudicotyledons</taxon>
        <taxon>Gunneridae</taxon>
        <taxon>Pentapetalae</taxon>
        <taxon>asterids</taxon>
        <taxon>lamiids</taxon>
        <taxon>Lamiales</taxon>
        <taxon>Gesneriaceae</taxon>
        <taxon>Didymocarpoideae</taxon>
        <taxon>Trichosporeae</taxon>
        <taxon>Loxocarpinae</taxon>
        <taxon>Dorcoceras</taxon>
    </lineage>
</organism>
<evidence type="ECO:0000313" key="1">
    <source>
        <dbReference type="EMBL" id="KZV45789.1"/>
    </source>
</evidence>
<dbReference type="EMBL" id="KQ995808">
    <property type="protein sequence ID" value="KZV45789.1"/>
    <property type="molecule type" value="Genomic_DNA"/>
</dbReference>
<evidence type="ECO:0000313" key="2">
    <source>
        <dbReference type="Proteomes" id="UP000250235"/>
    </source>
</evidence>
<keyword evidence="2" id="KW-1185">Reference proteome</keyword>
<proteinExistence type="predicted"/>
<gene>
    <name evidence="1" type="ORF">F511_39234</name>
</gene>
<name>A0A2Z7CM47_9LAMI</name>
<accession>A0A2Z7CM47</accession>
<dbReference type="AlphaFoldDB" id="A0A2Z7CM47"/>